<sequence>MTAIDAIDKIEPGDGIVFKYWGKDHEGIVTSVTMDPIDHRVGIIYIIHYAYKFPTTKTIIDERFVFNLSLQTIRKKVYKIDVKLFDLATVVERARVRLGEGRHDRRNNNSRHLVEWAKVGNDSGMLVVDTYLHTNGSFLRIYNAYAWSDIETGCILEYTYHGFKHHSVVTKIYKEADRIQVIHYGFAHIVGTQSVVQEVIQLDFKTDNIRIYRCVPAFTHNEPDVVVEKAKGRLGEQRWSIATNSGLTFCMCCLFN</sequence>
<accession>A0A9D4RT82</accession>
<reference evidence="1" key="1">
    <citation type="journal article" date="2019" name="bioRxiv">
        <title>The Genome of the Zebra Mussel, Dreissena polymorpha: A Resource for Invasive Species Research.</title>
        <authorList>
            <person name="McCartney M.A."/>
            <person name="Auch B."/>
            <person name="Kono T."/>
            <person name="Mallez S."/>
            <person name="Zhang Y."/>
            <person name="Obille A."/>
            <person name="Becker A."/>
            <person name="Abrahante J.E."/>
            <person name="Garbe J."/>
            <person name="Badalamenti J.P."/>
            <person name="Herman A."/>
            <person name="Mangelson H."/>
            <person name="Liachko I."/>
            <person name="Sullivan S."/>
            <person name="Sone E.D."/>
            <person name="Koren S."/>
            <person name="Silverstein K.A.T."/>
            <person name="Beckman K.B."/>
            <person name="Gohl D.M."/>
        </authorList>
    </citation>
    <scope>NUCLEOTIDE SEQUENCE</scope>
    <source>
        <strain evidence="1">Duluth1</strain>
        <tissue evidence="1">Whole animal</tissue>
    </source>
</reference>
<evidence type="ECO:0000313" key="2">
    <source>
        <dbReference type="Proteomes" id="UP000828390"/>
    </source>
</evidence>
<dbReference type="AlphaFoldDB" id="A0A9D4RT82"/>
<proteinExistence type="predicted"/>
<keyword evidence="2" id="KW-1185">Reference proteome</keyword>
<name>A0A9D4RT82_DREPO</name>
<comment type="caution">
    <text evidence="1">The sequence shown here is derived from an EMBL/GenBank/DDBJ whole genome shotgun (WGS) entry which is preliminary data.</text>
</comment>
<protein>
    <submittedName>
        <fullName evidence="1">Uncharacterized protein</fullName>
    </submittedName>
</protein>
<organism evidence="1 2">
    <name type="scientific">Dreissena polymorpha</name>
    <name type="common">Zebra mussel</name>
    <name type="synonym">Mytilus polymorpha</name>
    <dbReference type="NCBI Taxonomy" id="45954"/>
    <lineage>
        <taxon>Eukaryota</taxon>
        <taxon>Metazoa</taxon>
        <taxon>Spiralia</taxon>
        <taxon>Lophotrochozoa</taxon>
        <taxon>Mollusca</taxon>
        <taxon>Bivalvia</taxon>
        <taxon>Autobranchia</taxon>
        <taxon>Heteroconchia</taxon>
        <taxon>Euheterodonta</taxon>
        <taxon>Imparidentia</taxon>
        <taxon>Neoheterodontei</taxon>
        <taxon>Myida</taxon>
        <taxon>Dreissenoidea</taxon>
        <taxon>Dreissenidae</taxon>
        <taxon>Dreissena</taxon>
    </lineage>
</organism>
<dbReference type="EMBL" id="JAIWYP010000001">
    <property type="protein sequence ID" value="KAH3877920.1"/>
    <property type="molecule type" value="Genomic_DNA"/>
</dbReference>
<dbReference type="Proteomes" id="UP000828390">
    <property type="component" value="Unassembled WGS sequence"/>
</dbReference>
<reference evidence="1" key="2">
    <citation type="submission" date="2020-11" db="EMBL/GenBank/DDBJ databases">
        <authorList>
            <person name="McCartney M.A."/>
            <person name="Auch B."/>
            <person name="Kono T."/>
            <person name="Mallez S."/>
            <person name="Becker A."/>
            <person name="Gohl D.M."/>
            <person name="Silverstein K.A.T."/>
            <person name="Koren S."/>
            <person name="Bechman K.B."/>
            <person name="Herman A."/>
            <person name="Abrahante J.E."/>
            <person name="Garbe J."/>
        </authorList>
    </citation>
    <scope>NUCLEOTIDE SEQUENCE</scope>
    <source>
        <strain evidence="1">Duluth1</strain>
        <tissue evidence="1">Whole animal</tissue>
    </source>
</reference>
<evidence type="ECO:0000313" key="1">
    <source>
        <dbReference type="EMBL" id="KAH3877920.1"/>
    </source>
</evidence>
<gene>
    <name evidence="1" type="ORF">DPMN_001800</name>
</gene>